<evidence type="ECO:0000313" key="4">
    <source>
        <dbReference type="EMBL" id="MDP9792513.1"/>
    </source>
</evidence>
<dbReference type="Proteomes" id="UP001240984">
    <property type="component" value="Unassembled WGS sequence"/>
</dbReference>
<keyword evidence="1" id="KW-0808">Transferase</keyword>
<dbReference type="GO" id="GO:0016301">
    <property type="term" value="F:kinase activity"/>
    <property type="evidence" value="ECO:0007669"/>
    <property type="project" value="UniProtKB-KW"/>
</dbReference>
<evidence type="ECO:0000313" key="5">
    <source>
        <dbReference type="Proteomes" id="UP001240984"/>
    </source>
</evidence>
<dbReference type="InterPro" id="IPR029056">
    <property type="entry name" value="Ribokinase-like"/>
</dbReference>
<keyword evidence="2 4" id="KW-0418">Kinase</keyword>
<evidence type="ECO:0000259" key="3">
    <source>
        <dbReference type="Pfam" id="PF00294"/>
    </source>
</evidence>
<keyword evidence="5" id="KW-1185">Reference proteome</keyword>
<gene>
    <name evidence="4" type="ORF">J2S43_001025</name>
</gene>
<dbReference type="Gene3D" id="3.40.1190.20">
    <property type="match status" value="1"/>
</dbReference>
<organism evidence="4 5">
    <name type="scientific">Catenuloplanes nepalensis</name>
    <dbReference type="NCBI Taxonomy" id="587533"/>
    <lineage>
        <taxon>Bacteria</taxon>
        <taxon>Bacillati</taxon>
        <taxon>Actinomycetota</taxon>
        <taxon>Actinomycetes</taxon>
        <taxon>Micromonosporales</taxon>
        <taxon>Micromonosporaceae</taxon>
        <taxon>Catenuloplanes</taxon>
    </lineage>
</organism>
<accession>A0ABT9MMI3</accession>
<dbReference type="InterPro" id="IPR011611">
    <property type="entry name" value="PfkB_dom"/>
</dbReference>
<sequence>MSAPARLTVSCVSYLAAIHTINVVEHPKLNYGASIVSQDHYLAADGPLTAAALRAFGHDVRLAANQVADDPAGRAVRARLHQWDLPLLPGPPIPAATRTNTVICDAAGNRTGLFDLAGIADELASVDIEAVTSADVVYLDAYEVLGQAPAPILDAALQTGIRTVINLGGSPLPDWLRATVQARRRADILQTNGPEHDLDAVDALLRRLAAANLADLVIVTAGRHGAWAQSAAGQRWRAAALAVDVRQPQGAGAAFSAGLIHTWDTGQAIAARLRFACAAGSLWCTRATSDPLPTYADVAAALTP</sequence>
<reference evidence="4 5" key="1">
    <citation type="submission" date="2023-07" db="EMBL/GenBank/DDBJ databases">
        <title>Sequencing the genomes of 1000 actinobacteria strains.</title>
        <authorList>
            <person name="Klenk H.-P."/>
        </authorList>
    </citation>
    <scope>NUCLEOTIDE SEQUENCE [LARGE SCALE GENOMIC DNA]</scope>
    <source>
        <strain evidence="4 5">DSM 44710</strain>
    </source>
</reference>
<dbReference type="SUPFAM" id="SSF53613">
    <property type="entry name" value="Ribokinase-like"/>
    <property type="match status" value="1"/>
</dbReference>
<dbReference type="Pfam" id="PF00294">
    <property type="entry name" value="PfkB"/>
    <property type="match status" value="1"/>
</dbReference>
<dbReference type="RefSeq" id="WP_306827388.1">
    <property type="nucleotide sequence ID" value="NZ_JAUSRA010000001.1"/>
</dbReference>
<comment type="caution">
    <text evidence="4">The sequence shown here is derived from an EMBL/GenBank/DDBJ whole genome shotgun (WGS) entry which is preliminary data.</text>
</comment>
<dbReference type="EMBL" id="JAUSRA010000001">
    <property type="protein sequence ID" value="MDP9792513.1"/>
    <property type="molecule type" value="Genomic_DNA"/>
</dbReference>
<proteinExistence type="predicted"/>
<feature type="domain" description="Carbohydrate kinase PfkB" evidence="3">
    <location>
        <begin position="50"/>
        <end position="287"/>
    </location>
</feature>
<dbReference type="PANTHER" id="PTHR10584">
    <property type="entry name" value="SUGAR KINASE"/>
    <property type="match status" value="1"/>
</dbReference>
<evidence type="ECO:0000256" key="2">
    <source>
        <dbReference type="ARBA" id="ARBA00022777"/>
    </source>
</evidence>
<evidence type="ECO:0000256" key="1">
    <source>
        <dbReference type="ARBA" id="ARBA00022679"/>
    </source>
</evidence>
<name>A0ABT9MMI3_9ACTN</name>
<dbReference type="PANTHER" id="PTHR10584:SF166">
    <property type="entry name" value="RIBOKINASE"/>
    <property type="match status" value="1"/>
</dbReference>
<protein>
    <submittedName>
        <fullName evidence="4">Sugar/nucleoside kinase (Ribokinase family)</fullName>
    </submittedName>
</protein>